<dbReference type="EMBL" id="JBHTIS010001564">
    <property type="protein sequence ID" value="MFD1048388.1"/>
    <property type="molecule type" value="Genomic_DNA"/>
</dbReference>
<keyword evidence="2" id="KW-0472">Membrane</keyword>
<comment type="caution">
    <text evidence="3">The sequence shown here is derived from an EMBL/GenBank/DDBJ whole genome shotgun (WGS) entry which is preliminary data.</text>
</comment>
<proteinExistence type="predicted"/>
<organism evidence="3 4">
    <name type="scientific">Kibdelosporangium lantanae</name>
    <dbReference type="NCBI Taxonomy" id="1497396"/>
    <lineage>
        <taxon>Bacteria</taxon>
        <taxon>Bacillati</taxon>
        <taxon>Actinomycetota</taxon>
        <taxon>Actinomycetes</taxon>
        <taxon>Pseudonocardiales</taxon>
        <taxon>Pseudonocardiaceae</taxon>
        <taxon>Kibdelosporangium</taxon>
    </lineage>
</organism>
<feature type="transmembrane region" description="Helical" evidence="2">
    <location>
        <begin position="21"/>
        <end position="43"/>
    </location>
</feature>
<gene>
    <name evidence="3" type="ORF">ACFQ1S_24070</name>
</gene>
<feature type="non-terminal residue" evidence="3">
    <location>
        <position position="1"/>
    </location>
</feature>
<reference evidence="4" key="1">
    <citation type="journal article" date="2019" name="Int. J. Syst. Evol. Microbiol.">
        <title>The Global Catalogue of Microorganisms (GCM) 10K type strain sequencing project: providing services to taxonomists for standard genome sequencing and annotation.</title>
        <authorList>
            <consortium name="The Broad Institute Genomics Platform"/>
            <consortium name="The Broad Institute Genome Sequencing Center for Infectious Disease"/>
            <person name="Wu L."/>
            <person name="Ma J."/>
        </authorList>
    </citation>
    <scope>NUCLEOTIDE SEQUENCE [LARGE SCALE GENOMIC DNA]</scope>
    <source>
        <strain evidence="4">JCM 31486</strain>
    </source>
</reference>
<evidence type="ECO:0000256" key="1">
    <source>
        <dbReference type="SAM" id="MobiDB-lite"/>
    </source>
</evidence>
<name>A0ABW3MEA1_9PSEU</name>
<feature type="region of interest" description="Disordered" evidence="1">
    <location>
        <begin position="1"/>
        <end position="24"/>
    </location>
</feature>
<accession>A0ABW3MEA1</accession>
<sequence length="116" mass="12213">AVRCQQRRGTDRGRQQRARSPAGTVTTRLSVRGVGALILGVLLTGLGIWWGYAGLTGFGVALVSNAFTLVFKPLHETTRAEWTRQVEVHAAQVVLAGAANHETVGHYGVPPGVGGA</sequence>
<protein>
    <submittedName>
        <fullName evidence="3">Uncharacterized protein</fullName>
    </submittedName>
</protein>
<evidence type="ECO:0000313" key="4">
    <source>
        <dbReference type="Proteomes" id="UP001597045"/>
    </source>
</evidence>
<dbReference type="Proteomes" id="UP001597045">
    <property type="component" value="Unassembled WGS sequence"/>
</dbReference>
<keyword evidence="4" id="KW-1185">Reference proteome</keyword>
<keyword evidence="2" id="KW-0812">Transmembrane</keyword>
<evidence type="ECO:0000256" key="2">
    <source>
        <dbReference type="SAM" id="Phobius"/>
    </source>
</evidence>
<keyword evidence="2" id="KW-1133">Transmembrane helix</keyword>
<evidence type="ECO:0000313" key="3">
    <source>
        <dbReference type="EMBL" id="MFD1048388.1"/>
    </source>
</evidence>
<feature type="transmembrane region" description="Helical" evidence="2">
    <location>
        <begin position="49"/>
        <end position="71"/>
    </location>
</feature>